<evidence type="ECO:0000313" key="3">
    <source>
        <dbReference type="EMBL" id="MFF5292168.1"/>
    </source>
</evidence>
<evidence type="ECO:0000313" key="4">
    <source>
        <dbReference type="Proteomes" id="UP001602245"/>
    </source>
</evidence>
<dbReference type="Gene3D" id="3.40.50.300">
    <property type="entry name" value="P-loop containing nucleotide triphosphate hydrolases"/>
    <property type="match status" value="1"/>
</dbReference>
<dbReference type="Gene3D" id="1.10.8.430">
    <property type="entry name" value="Helical domain of apoptotic protease-activating factors"/>
    <property type="match status" value="1"/>
</dbReference>
<feature type="region of interest" description="Disordered" evidence="1">
    <location>
        <begin position="24"/>
        <end position="59"/>
    </location>
</feature>
<dbReference type="EMBL" id="JBIAZU010000004">
    <property type="protein sequence ID" value="MFF5292168.1"/>
    <property type="molecule type" value="Genomic_DNA"/>
</dbReference>
<dbReference type="CDD" id="cd00093">
    <property type="entry name" value="HTH_XRE"/>
    <property type="match status" value="1"/>
</dbReference>
<dbReference type="PANTHER" id="PTHR47691">
    <property type="entry name" value="REGULATOR-RELATED"/>
    <property type="match status" value="1"/>
</dbReference>
<sequence length="750" mass="81245">MAPDTVGPHADLLSLLAVLTHRAFHPPSGPPATRGGTARRAGMSTGHLSDVLNGRKVPRPETARRLAEALGATPEEATRAFHLAESAQDSMANARTARRIRAPRMLKPAPTGFVGRPGDLAALSAAAGVEGRKAATRTLTVVSGQPGVGKTWLLLHWAHGLTRKWPDGQLYADLREVGSIGEVLHRFLFALGVPPRSIPEDVGDQTIQYHELTAGRRLLVALDNVTADQEIGPLLPGDGPSTVVVTSRHKRPDLLSAHNARILHLDVLTDAESHELLASRVGRARVDAEPDAVRDLIRRCGGLPLALSVIAARAAVHATWPLAQVVERLFTSDTSTIFSSSYAAFDPPARLAFRTLGLGVGVDIELEAAASLLGRPEPETRVVLTELGDAGFLEEPVRGRFRMHELMRSFAAERAVTEVPAGERAAAERRLADFYLGGAYQGERLLSPERPPIALAEPAPGVVTRRHASADAALRWFGDNDGNLPAVQELAAERGWHTVVWQLAWSLDNYQYRCGLVARHDETWQRGLAAAERAGDPRPLALARLCLGNIRARQGRHREALALLEPARVQFATVGDRPNLAQAHRALGFAWEGRDAVRQLHHTEEALRLFREVDNPSWVAIGLNALGETYVGLGRHQRAELICEQALDLHRRLRNRSGEAATLDSLGIVAEASGRLVQAAERYAAAAAVYRELRNLSSEANTLTRLGHVLLALAGREEEGRSSLLRALVMYAEQGRAADADRVLGLLAVR</sequence>
<dbReference type="InterPro" id="IPR011990">
    <property type="entry name" value="TPR-like_helical_dom_sf"/>
</dbReference>
<dbReference type="Proteomes" id="UP001602245">
    <property type="component" value="Unassembled WGS sequence"/>
</dbReference>
<gene>
    <name evidence="3" type="ORF">ACFY35_22240</name>
</gene>
<dbReference type="Pfam" id="PF13560">
    <property type="entry name" value="HTH_31"/>
    <property type="match status" value="1"/>
</dbReference>
<dbReference type="Gene3D" id="1.10.260.40">
    <property type="entry name" value="lambda repressor-like DNA-binding domains"/>
    <property type="match status" value="1"/>
</dbReference>
<dbReference type="Pfam" id="PF13424">
    <property type="entry name" value="TPR_12"/>
    <property type="match status" value="1"/>
</dbReference>
<dbReference type="InterPro" id="IPR010982">
    <property type="entry name" value="Lambda_DNA-bd_dom_sf"/>
</dbReference>
<dbReference type="InterPro" id="IPR019734">
    <property type="entry name" value="TPR_rpt"/>
</dbReference>
<feature type="domain" description="HTH cro/C1-type" evidence="2">
    <location>
        <begin position="38"/>
        <end position="77"/>
    </location>
</feature>
<dbReference type="PANTHER" id="PTHR47691:SF3">
    <property type="entry name" value="HTH-TYPE TRANSCRIPTIONAL REGULATOR RV0890C-RELATED"/>
    <property type="match status" value="1"/>
</dbReference>
<accession>A0ABW6WFT8</accession>
<keyword evidence="3" id="KW-0547">Nucleotide-binding</keyword>
<dbReference type="InterPro" id="IPR027417">
    <property type="entry name" value="P-loop_NTPase"/>
</dbReference>
<dbReference type="PRINTS" id="PR00364">
    <property type="entry name" value="DISEASERSIST"/>
</dbReference>
<dbReference type="SMART" id="SM00028">
    <property type="entry name" value="TPR"/>
    <property type="match status" value="3"/>
</dbReference>
<dbReference type="InterPro" id="IPR001387">
    <property type="entry name" value="Cro/C1-type_HTH"/>
</dbReference>
<keyword evidence="4" id="KW-1185">Reference proteome</keyword>
<proteinExistence type="predicted"/>
<evidence type="ECO:0000259" key="2">
    <source>
        <dbReference type="PROSITE" id="PS50943"/>
    </source>
</evidence>
<dbReference type="Pfam" id="PF13401">
    <property type="entry name" value="AAA_22"/>
    <property type="match status" value="1"/>
</dbReference>
<comment type="caution">
    <text evidence="3">The sequence shown here is derived from an EMBL/GenBank/DDBJ whole genome shotgun (WGS) entry which is preliminary data.</text>
</comment>
<dbReference type="SUPFAM" id="SSF52540">
    <property type="entry name" value="P-loop containing nucleoside triphosphate hydrolases"/>
    <property type="match status" value="1"/>
</dbReference>
<dbReference type="SUPFAM" id="SSF47413">
    <property type="entry name" value="lambda repressor-like DNA-binding domains"/>
    <property type="match status" value="1"/>
</dbReference>
<name>A0ABW6WFT8_9ACTN</name>
<organism evidence="3 4">
    <name type="scientific">Paractinoplanes globisporus</name>
    <dbReference type="NCBI Taxonomy" id="113565"/>
    <lineage>
        <taxon>Bacteria</taxon>
        <taxon>Bacillati</taxon>
        <taxon>Actinomycetota</taxon>
        <taxon>Actinomycetes</taxon>
        <taxon>Micromonosporales</taxon>
        <taxon>Micromonosporaceae</taxon>
        <taxon>Paractinoplanes</taxon>
    </lineage>
</organism>
<evidence type="ECO:0000256" key="1">
    <source>
        <dbReference type="SAM" id="MobiDB-lite"/>
    </source>
</evidence>
<keyword evidence="3" id="KW-0067">ATP-binding</keyword>
<protein>
    <submittedName>
        <fullName evidence="3">ATP-binding protein</fullName>
    </submittedName>
</protein>
<dbReference type="SUPFAM" id="SSF48452">
    <property type="entry name" value="TPR-like"/>
    <property type="match status" value="2"/>
</dbReference>
<dbReference type="PROSITE" id="PS50943">
    <property type="entry name" value="HTH_CROC1"/>
    <property type="match status" value="1"/>
</dbReference>
<dbReference type="InterPro" id="IPR049945">
    <property type="entry name" value="AAA_22"/>
</dbReference>
<dbReference type="InterPro" id="IPR042197">
    <property type="entry name" value="Apaf_helical"/>
</dbReference>
<reference evidence="3 4" key="1">
    <citation type="submission" date="2024-10" db="EMBL/GenBank/DDBJ databases">
        <title>The Natural Products Discovery Center: Release of the First 8490 Sequenced Strains for Exploring Actinobacteria Biosynthetic Diversity.</title>
        <authorList>
            <person name="Kalkreuter E."/>
            <person name="Kautsar S.A."/>
            <person name="Yang D."/>
            <person name="Bader C.D."/>
            <person name="Teijaro C.N."/>
            <person name="Fluegel L."/>
            <person name="Davis C.M."/>
            <person name="Simpson J.R."/>
            <person name="Lauterbach L."/>
            <person name="Steele A.D."/>
            <person name="Gui C."/>
            <person name="Meng S."/>
            <person name="Li G."/>
            <person name="Viehrig K."/>
            <person name="Ye F."/>
            <person name="Su P."/>
            <person name="Kiefer A.F."/>
            <person name="Nichols A."/>
            <person name="Cepeda A.J."/>
            <person name="Yan W."/>
            <person name="Fan B."/>
            <person name="Jiang Y."/>
            <person name="Adhikari A."/>
            <person name="Zheng C.-J."/>
            <person name="Schuster L."/>
            <person name="Cowan T.M."/>
            <person name="Smanski M.J."/>
            <person name="Chevrette M.G."/>
            <person name="De Carvalho L.P.S."/>
            <person name="Shen B."/>
        </authorList>
    </citation>
    <scope>NUCLEOTIDE SEQUENCE [LARGE SCALE GENOMIC DNA]</scope>
    <source>
        <strain evidence="3 4">NPDC000087</strain>
    </source>
</reference>
<dbReference type="GO" id="GO:0005524">
    <property type="term" value="F:ATP binding"/>
    <property type="evidence" value="ECO:0007669"/>
    <property type="project" value="UniProtKB-KW"/>
</dbReference>
<dbReference type="Gene3D" id="1.25.40.10">
    <property type="entry name" value="Tetratricopeptide repeat domain"/>
    <property type="match status" value="1"/>
</dbReference>
<dbReference type="RefSeq" id="WP_020510051.1">
    <property type="nucleotide sequence ID" value="NZ_JBIAZU010000004.1"/>
</dbReference>